<reference evidence="1" key="1">
    <citation type="journal article" date="2021" name="Proc. Natl. Acad. Sci. U.S.A.">
        <title>A Catalog of Tens of Thousands of Viruses from Human Metagenomes Reveals Hidden Associations with Chronic Diseases.</title>
        <authorList>
            <person name="Tisza M.J."/>
            <person name="Buck C.B."/>
        </authorList>
    </citation>
    <scope>NUCLEOTIDE SEQUENCE</scope>
    <source>
        <strain evidence="1">CtLdn10</strain>
    </source>
</reference>
<organism evidence="1">
    <name type="scientific">Siphoviridae sp. ctLdn10</name>
    <dbReference type="NCBI Taxonomy" id="2827847"/>
    <lineage>
        <taxon>Viruses</taxon>
        <taxon>Duplodnaviria</taxon>
        <taxon>Heunggongvirae</taxon>
        <taxon>Uroviricota</taxon>
        <taxon>Caudoviricetes</taxon>
    </lineage>
</organism>
<accession>A0A8S5SRA9</accession>
<protein>
    <submittedName>
        <fullName evidence="1">Uncharacterized protein</fullName>
    </submittedName>
</protein>
<evidence type="ECO:0000313" key="1">
    <source>
        <dbReference type="EMBL" id="DAF53114.1"/>
    </source>
</evidence>
<dbReference type="EMBL" id="BK032647">
    <property type="protein sequence ID" value="DAF53114.1"/>
    <property type="molecule type" value="Genomic_DNA"/>
</dbReference>
<proteinExistence type="predicted"/>
<sequence length="56" mass="6356">MYPFISRGIPSCYLPFLSFSSFLPPQCPEAFPRIPSRLRGVGIYRPGIRRGRGEDP</sequence>
<name>A0A8S5SRA9_9CAUD</name>